<comment type="caution">
    <text evidence="1">The sequence shown here is derived from an EMBL/GenBank/DDBJ whole genome shotgun (WGS) entry which is preliminary data.</text>
</comment>
<dbReference type="AlphaFoldDB" id="R1GNN0"/>
<sequence length="139" mass="15955">MKPHEYSRTLTELESDDWGEPNYPSHLVVETHRLRKVPIIDFTAEDFRIMIGQQISLEILVPKAIEMLAQDPLVSGDFYSGDLLLAVLSKGGEFLRLNEYWKNKVLNIVEEHQEQIAEESRWLSKQVTEAVNALKACDS</sequence>
<keyword evidence="2" id="KW-1185">Reference proteome</keyword>
<dbReference type="eggNOG" id="ENOG50332BH">
    <property type="taxonomic scope" value="Bacteria"/>
</dbReference>
<evidence type="ECO:0000313" key="1">
    <source>
        <dbReference type="EMBL" id="EOD77788.1"/>
    </source>
</evidence>
<gene>
    <name evidence="1" type="ORF">D515_03551</name>
</gene>
<accession>R1GNN0</accession>
<dbReference type="Pfam" id="PF18616">
    <property type="entry name" value="CdiI_3"/>
    <property type="match status" value="1"/>
</dbReference>
<reference evidence="1 2" key="1">
    <citation type="journal article" date="2014" name="PLoS ONE">
        <title>Grimontia indica AK16(T), sp. nov., Isolated from a Seawater Sample Reports the Presence of Pathogenic Genes Similar to Vibrio Genus.</title>
        <authorList>
            <person name="Singh A."/>
            <person name="Vaidya B."/>
            <person name="Khatri I."/>
            <person name="Srinivas T.N."/>
            <person name="Subramanian S."/>
            <person name="Korpole S."/>
            <person name="Pinnaka A.K."/>
        </authorList>
    </citation>
    <scope>NUCLEOTIDE SEQUENCE [LARGE SCALE GENOMIC DNA]</scope>
    <source>
        <strain evidence="1 2">AK16</strain>
    </source>
</reference>
<dbReference type="InterPro" id="IPR040547">
    <property type="entry name" value="CdiI"/>
</dbReference>
<organism evidence="1 2">
    <name type="scientific">Grimontia indica</name>
    <dbReference type="NCBI Taxonomy" id="1056512"/>
    <lineage>
        <taxon>Bacteria</taxon>
        <taxon>Pseudomonadati</taxon>
        <taxon>Pseudomonadota</taxon>
        <taxon>Gammaproteobacteria</taxon>
        <taxon>Vibrionales</taxon>
        <taxon>Vibrionaceae</taxon>
        <taxon>Grimontia</taxon>
    </lineage>
</organism>
<dbReference type="Proteomes" id="UP000011223">
    <property type="component" value="Unassembled WGS sequence"/>
</dbReference>
<proteinExistence type="predicted"/>
<evidence type="ECO:0000313" key="2">
    <source>
        <dbReference type="Proteomes" id="UP000011223"/>
    </source>
</evidence>
<protein>
    <submittedName>
        <fullName evidence="1">Uncharacterized protein</fullName>
    </submittedName>
</protein>
<dbReference type="EMBL" id="ANFM02000042">
    <property type="protein sequence ID" value="EOD77788.1"/>
    <property type="molecule type" value="Genomic_DNA"/>
</dbReference>
<dbReference type="CDD" id="cd20691">
    <property type="entry name" value="CdiI_EC536-like"/>
    <property type="match status" value="1"/>
</dbReference>
<name>R1GNN0_9GAMM</name>
<dbReference type="RefSeq" id="WP_002541392.1">
    <property type="nucleotide sequence ID" value="NZ_ANFM02000042.1"/>
</dbReference>